<dbReference type="AlphaFoldDB" id="A0A922I3R0"/>
<dbReference type="EMBL" id="ASGP02000002">
    <property type="protein sequence ID" value="KAH9521659.1"/>
    <property type="molecule type" value="Genomic_DNA"/>
</dbReference>
<feature type="compositionally biased region" description="Low complexity" evidence="1">
    <location>
        <begin position="83"/>
        <end position="94"/>
    </location>
</feature>
<feature type="region of interest" description="Disordered" evidence="1">
    <location>
        <begin position="496"/>
        <end position="554"/>
    </location>
</feature>
<feature type="compositionally biased region" description="Low complexity" evidence="1">
    <location>
        <begin position="62"/>
        <end position="71"/>
    </location>
</feature>
<feature type="compositionally biased region" description="Polar residues" evidence="1">
    <location>
        <begin position="534"/>
        <end position="553"/>
    </location>
</feature>
<gene>
    <name evidence="3" type="ORF">DERF_005295</name>
</gene>
<organism evidence="3 4">
    <name type="scientific">Dermatophagoides farinae</name>
    <name type="common">American house dust mite</name>
    <dbReference type="NCBI Taxonomy" id="6954"/>
    <lineage>
        <taxon>Eukaryota</taxon>
        <taxon>Metazoa</taxon>
        <taxon>Ecdysozoa</taxon>
        <taxon>Arthropoda</taxon>
        <taxon>Chelicerata</taxon>
        <taxon>Arachnida</taxon>
        <taxon>Acari</taxon>
        <taxon>Acariformes</taxon>
        <taxon>Sarcoptiformes</taxon>
        <taxon>Astigmata</taxon>
        <taxon>Psoroptidia</taxon>
        <taxon>Analgoidea</taxon>
        <taxon>Pyroglyphidae</taxon>
        <taxon>Dermatophagoidinae</taxon>
        <taxon>Dermatophagoides</taxon>
    </lineage>
</organism>
<feature type="compositionally biased region" description="Polar residues" evidence="1">
    <location>
        <begin position="72"/>
        <end position="82"/>
    </location>
</feature>
<feature type="compositionally biased region" description="Polar residues" evidence="1">
    <location>
        <begin position="432"/>
        <end position="441"/>
    </location>
</feature>
<feature type="compositionally biased region" description="Low complexity" evidence="1">
    <location>
        <begin position="205"/>
        <end position="217"/>
    </location>
</feature>
<dbReference type="OrthoDB" id="10595899at2759"/>
<feature type="compositionally biased region" description="Low complexity" evidence="1">
    <location>
        <begin position="365"/>
        <end position="374"/>
    </location>
</feature>
<keyword evidence="2" id="KW-0732">Signal</keyword>
<sequence>MHSLYPLINSMFVLLLLMTIVLLMVIVDAHHEVIHPKGNSIIYDERAIPFVDNFDFKRIPQSLSSSSSSSSMRDNQNPTIVMSESGSHSSSSYPKSINDKIKSVLVTSATSETADRERFYQQVIPKLTSMIFSTRPSILNNNEETVVQYRSPTVTKMLPSNYPPPTVPTIRLNSLNPSHRSMPSTSTMTKRMIDPKTMQIITNLPPQQQQPWRPMQSKQKRVHKKLPIITATTPIPLSLSSSPSPPRETYMTLSFEESSSKDEPKTYSSNESRYYLQQQHRQQHYGRKAKEPLSSSMMNNPKRNTQQRQQGRRSIMTSSMPNSKVMTYYQQSFRSTDPMNSSSGSILKESNEQQPHRSSFKSSRHQSSSPPQSSMALTFHDPNGAIIRSSQASSSSSSMKLNQPTTIDDQQFDWKKSISKYAKEFGFETPFWNQMDTSNGANDDEYDSGSSSSNNNNNMDNDNHSDNDIYSRQPSISTISFANDVDSYYGSRSPLRSGHFIQNDESSNDNDNNNNNNRMMTLSNYPIPADLFSGKTNAHQNHGESSLSSSSQTFKDEIDQLLNQFYGQHSHRSSS</sequence>
<reference evidence="3" key="2">
    <citation type="journal article" date="2022" name="Res Sq">
        <title>Comparative Genomics Reveals Insights into the Divergent Evolution of Astigmatic Mites and Household Pest Adaptations.</title>
        <authorList>
            <person name="Xiong Q."/>
            <person name="Wan A.T.-Y."/>
            <person name="Liu X.-Y."/>
            <person name="Fung C.S.-H."/>
            <person name="Xiao X."/>
            <person name="Malainual N."/>
            <person name="Hou J."/>
            <person name="Wang L."/>
            <person name="Wang M."/>
            <person name="Yang K."/>
            <person name="Cui Y."/>
            <person name="Leung E."/>
            <person name="Nong W."/>
            <person name="Shin S.-K."/>
            <person name="Au S."/>
            <person name="Jeong K.Y."/>
            <person name="Chew F.T."/>
            <person name="Hui J."/>
            <person name="Leung T.F."/>
            <person name="Tungtrongchitr A."/>
            <person name="Zhong N."/>
            <person name="Liu Z."/>
            <person name="Tsui S."/>
        </authorList>
    </citation>
    <scope>NUCLEOTIDE SEQUENCE</scope>
    <source>
        <strain evidence="3">Derf</strain>
        <tissue evidence="3">Whole organism</tissue>
    </source>
</reference>
<feature type="region of interest" description="Disordered" evidence="1">
    <location>
        <begin position="204"/>
        <end position="379"/>
    </location>
</feature>
<feature type="chain" id="PRO_5037387467" evidence="2">
    <location>
        <begin position="30"/>
        <end position="575"/>
    </location>
</feature>
<evidence type="ECO:0000313" key="4">
    <source>
        <dbReference type="Proteomes" id="UP000790347"/>
    </source>
</evidence>
<comment type="caution">
    <text evidence="3">The sequence shown here is derived from an EMBL/GenBank/DDBJ whole genome shotgun (WGS) entry which is preliminary data.</text>
</comment>
<evidence type="ECO:0000256" key="1">
    <source>
        <dbReference type="SAM" id="MobiDB-lite"/>
    </source>
</evidence>
<dbReference type="Proteomes" id="UP000790347">
    <property type="component" value="Unassembled WGS sequence"/>
</dbReference>
<evidence type="ECO:0000256" key="2">
    <source>
        <dbReference type="SAM" id="SignalP"/>
    </source>
</evidence>
<accession>A0A922I3R0</accession>
<protein>
    <submittedName>
        <fullName evidence="3">Uncharacterized protein</fullName>
    </submittedName>
</protein>
<reference evidence="3" key="1">
    <citation type="submission" date="2013-05" db="EMBL/GenBank/DDBJ databases">
        <authorList>
            <person name="Yim A.K.Y."/>
            <person name="Chan T.F."/>
            <person name="Ji K.M."/>
            <person name="Liu X.Y."/>
            <person name="Zhou J.W."/>
            <person name="Li R.Q."/>
            <person name="Yang K.Y."/>
            <person name="Li J."/>
            <person name="Li M."/>
            <person name="Law P.T.W."/>
            <person name="Wu Y.L."/>
            <person name="Cai Z.L."/>
            <person name="Qin H."/>
            <person name="Bao Y."/>
            <person name="Leung R.K.K."/>
            <person name="Ng P.K.S."/>
            <person name="Zou J."/>
            <person name="Zhong X.J."/>
            <person name="Ran P.X."/>
            <person name="Zhong N.S."/>
            <person name="Liu Z.G."/>
            <person name="Tsui S.K.W."/>
        </authorList>
    </citation>
    <scope>NUCLEOTIDE SEQUENCE</scope>
    <source>
        <strain evidence="3">Derf</strain>
        <tissue evidence="3">Whole organism</tissue>
    </source>
</reference>
<keyword evidence="4" id="KW-1185">Reference proteome</keyword>
<feature type="region of interest" description="Disordered" evidence="1">
    <location>
        <begin position="61"/>
        <end position="94"/>
    </location>
</feature>
<feature type="region of interest" description="Disordered" evidence="1">
    <location>
        <begin position="432"/>
        <end position="471"/>
    </location>
</feature>
<feature type="signal peptide" evidence="2">
    <location>
        <begin position="1"/>
        <end position="29"/>
    </location>
</feature>
<feature type="compositionally biased region" description="Polar residues" evidence="1">
    <location>
        <begin position="315"/>
        <end position="345"/>
    </location>
</feature>
<evidence type="ECO:0000313" key="3">
    <source>
        <dbReference type="EMBL" id="KAH9521659.1"/>
    </source>
</evidence>
<feature type="compositionally biased region" description="Low complexity" evidence="1">
    <location>
        <begin position="448"/>
        <end position="460"/>
    </location>
</feature>
<feature type="compositionally biased region" description="Polar residues" evidence="1">
    <location>
        <begin position="293"/>
        <end position="309"/>
    </location>
</feature>
<feature type="compositionally biased region" description="Low complexity" evidence="1">
    <location>
        <begin position="503"/>
        <end position="517"/>
    </location>
</feature>
<name>A0A922I3R0_DERFA</name>
<proteinExistence type="predicted"/>